<protein>
    <submittedName>
        <fullName evidence="2">Uncharacterized protein</fullName>
    </submittedName>
</protein>
<evidence type="ECO:0000313" key="2">
    <source>
        <dbReference type="EnsemblPlants" id="Solyc11g069730.1.1.1"/>
    </source>
</evidence>
<dbReference type="Proteomes" id="UP000004994">
    <property type="component" value="Chromosome 11"/>
</dbReference>
<keyword evidence="1" id="KW-0472">Membrane</keyword>
<organism evidence="2">
    <name type="scientific">Solanum lycopersicum</name>
    <name type="common">Tomato</name>
    <name type="synonym">Lycopersicon esculentum</name>
    <dbReference type="NCBI Taxonomy" id="4081"/>
    <lineage>
        <taxon>Eukaryota</taxon>
        <taxon>Viridiplantae</taxon>
        <taxon>Streptophyta</taxon>
        <taxon>Embryophyta</taxon>
        <taxon>Tracheophyta</taxon>
        <taxon>Spermatophyta</taxon>
        <taxon>Magnoliopsida</taxon>
        <taxon>eudicotyledons</taxon>
        <taxon>Gunneridae</taxon>
        <taxon>Pentapetalae</taxon>
        <taxon>asterids</taxon>
        <taxon>lamiids</taxon>
        <taxon>Solanales</taxon>
        <taxon>Solanaceae</taxon>
        <taxon>Solanoideae</taxon>
        <taxon>Solaneae</taxon>
        <taxon>Solanum</taxon>
        <taxon>Solanum subgen. Lycopersicon</taxon>
    </lineage>
</organism>
<dbReference type="InParanoid" id="A0A3Q7IZW4"/>
<reference evidence="2" key="1">
    <citation type="journal article" date="2012" name="Nature">
        <title>The tomato genome sequence provides insights into fleshy fruit evolution.</title>
        <authorList>
            <consortium name="Tomato Genome Consortium"/>
        </authorList>
    </citation>
    <scope>NUCLEOTIDE SEQUENCE [LARGE SCALE GENOMIC DNA]</scope>
    <source>
        <strain evidence="2">cv. Heinz 1706</strain>
    </source>
</reference>
<dbReference type="PaxDb" id="4081-Solyc11g069730.1.1"/>
<name>A0A3Q7IZW4_SOLLC</name>
<feature type="transmembrane region" description="Helical" evidence="1">
    <location>
        <begin position="6"/>
        <end position="24"/>
    </location>
</feature>
<proteinExistence type="predicted"/>
<dbReference type="PANTHER" id="PTHR36619">
    <property type="entry name" value="OS04G0208900 PROTEIN"/>
    <property type="match status" value="1"/>
</dbReference>
<dbReference type="EnsemblPlants" id="Solyc11g069730.1.1">
    <property type="protein sequence ID" value="Solyc11g069730.1.1.1"/>
    <property type="gene ID" value="Solyc11g069730.1"/>
</dbReference>
<keyword evidence="1" id="KW-1133">Transmembrane helix</keyword>
<dbReference type="AlphaFoldDB" id="A0A3Q7IZW4"/>
<dbReference type="Gramene" id="Solyc11g069730.1.1">
    <property type="protein sequence ID" value="Solyc11g069730.1.1.1"/>
    <property type="gene ID" value="Solyc11g069730.1"/>
</dbReference>
<evidence type="ECO:0000256" key="1">
    <source>
        <dbReference type="SAM" id="Phobius"/>
    </source>
</evidence>
<evidence type="ECO:0000313" key="3">
    <source>
        <dbReference type="Proteomes" id="UP000004994"/>
    </source>
</evidence>
<keyword evidence="3" id="KW-1185">Reference proteome</keyword>
<dbReference type="OMA" id="GKEVRNC"/>
<sequence>MTTTTTLLFLKKLVFFYLIFLYCLNNVTSIRELSSTSASIEPSTSTSMVDGTSYVLMKHNKGPIFHGKEVRNCLPKGFKHASAPSRYVNYHILGSIGCSQGKSYKKLP</sequence>
<keyword evidence="1" id="KW-0812">Transmembrane</keyword>
<dbReference type="PANTHER" id="PTHR36619:SF2">
    <property type="entry name" value="OS04G0208900 PROTEIN"/>
    <property type="match status" value="1"/>
</dbReference>
<accession>A0A3Q7IZW4</accession>
<reference evidence="2" key="2">
    <citation type="submission" date="2019-01" db="UniProtKB">
        <authorList>
            <consortium name="EnsemblPlants"/>
        </authorList>
    </citation>
    <scope>IDENTIFICATION</scope>
    <source>
        <strain evidence="2">cv. Heinz 1706</strain>
    </source>
</reference>